<dbReference type="GO" id="GO:0007165">
    <property type="term" value="P:signal transduction"/>
    <property type="evidence" value="ECO:0007669"/>
    <property type="project" value="UniProtKB-KW"/>
</dbReference>
<feature type="transmembrane region" description="Helical" evidence="10">
    <location>
        <begin position="12"/>
        <end position="32"/>
    </location>
</feature>
<keyword evidence="2" id="KW-1003">Cell membrane</keyword>
<keyword evidence="7 9" id="KW-0807">Transducer</keyword>
<dbReference type="AlphaFoldDB" id="A0A3S0V502"/>
<dbReference type="GO" id="GO:0005886">
    <property type="term" value="C:plasma membrane"/>
    <property type="evidence" value="ECO:0007669"/>
    <property type="project" value="UniProtKB-SubCell"/>
</dbReference>
<dbReference type="SUPFAM" id="SSF58104">
    <property type="entry name" value="Methyl-accepting chemotaxis protein (MCP) signaling domain"/>
    <property type="match status" value="1"/>
</dbReference>
<dbReference type="Pfam" id="PF00015">
    <property type="entry name" value="MCPsignal"/>
    <property type="match status" value="1"/>
</dbReference>
<evidence type="ECO:0000313" key="15">
    <source>
        <dbReference type="Proteomes" id="UP000280346"/>
    </source>
</evidence>
<keyword evidence="15" id="KW-1185">Reference proteome</keyword>
<dbReference type="InterPro" id="IPR000727">
    <property type="entry name" value="T_SNARE_dom"/>
</dbReference>
<dbReference type="SMART" id="SM01049">
    <property type="entry name" value="Cache_2"/>
    <property type="match status" value="1"/>
</dbReference>
<keyword evidence="6 10" id="KW-0472">Membrane</keyword>
<gene>
    <name evidence="14" type="ORF">EJ913_20090</name>
</gene>
<sequence>MRISFHSIRAKLLILQGFFIAAILAAGLLSAYGKRATMIEGYETTIKSMVESSISVLKSYDERAAKGEFTKEEAQTRAKDTLRALRFLGQEYVFGFEYDGNSVFHGAKRDVENTKKLADFRDSNGILPIRELLNRARAGGGFVIYNFPKAGGTEPFPKLSYAANYEPWGWMIGTGVYIDDVDAAFRSALLETLAGTLVAALLVGLFGYRLIAHVANGLDRIASATGAIARGDLATMVEGAERRDEVGALARSVDALRLTAIEAAQLRSRQASLEAQAADERRAAMNRFADEFERNVGGLVRSVADAAAKLSDTSSAMSRGAGETTQLVDTAAQAANHTSGNVNAVAGATEQLAASIREIAQQVAESTAGSTRAVEDVRRTYQLIEQLDTVAKRTVEVVDLIRSIAEQTNLLALNATIEAARAGEAGKGFAVVASEVKNLANQTAKATDDVQAQIGAMTSATASVVEAMRGVGGVIETVNSVASSISAAIEEQGSATRAISTNVNEAAHGVGSVSNSLTMVCDHATATGRASTEVAAAARDVGTQTERMRSEVSGFLAKIRQG</sequence>
<comment type="subcellular location">
    <subcellularLocation>
        <location evidence="1">Cell inner membrane</location>
        <topology evidence="1">Multi-pass membrane protein</topology>
    </subcellularLocation>
</comment>
<dbReference type="Pfam" id="PF17200">
    <property type="entry name" value="sCache_2"/>
    <property type="match status" value="1"/>
</dbReference>
<keyword evidence="3" id="KW-0997">Cell inner membrane</keyword>
<name>A0A3S0V502_9PROT</name>
<accession>A0A3S0V502</accession>
<organism evidence="14 15">
    <name type="scientific">Azospirillum doebereinerae</name>
    <dbReference type="NCBI Taxonomy" id="92933"/>
    <lineage>
        <taxon>Bacteria</taxon>
        <taxon>Pseudomonadati</taxon>
        <taxon>Pseudomonadota</taxon>
        <taxon>Alphaproteobacteria</taxon>
        <taxon>Rhodospirillales</taxon>
        <taxon>Azospirillaceae</taxon>
        <taxon>Azospirillum</taxon>
    </lineage>
</organism>
<proteinExistence type="inferred from homology"/>
<dbReference type="SMART" id="SM00283">
    <property type="entry name" value="MA"/>
    <property type="match status" value="1"/>
</dbReference>
<reference evidence="14 15" key="1">
    <citation type="submission" date="2018-12" db="EMBL/GenBank/DDBJ databases">
        <authorList>
            <person name="Yang Y."/>
        </authorList>
    </citation>
    <scope>NUCLEOTIDE SEQUENCE [LARGE SCALE GENOMIC DNA]</scope>
    <source>
        <strain evidence="14 15">GSF71</strain>
    </source>
</reference>
<dbReference type="PANTHER" id="PTHR32089:SF112">
    <property type="entry name" value="LYSOZYME-LIKE PROTEIN-RELATED"/>
    <property type="match status" value="1"/>
</dbReference>
<dbReference type="Gene3D" id="1.10.287.950">
    <property type="entry name" value="Methyl-accepting chemotaxis protein"/>
    <property type="match status" value="1"/>
</dbReference>
<dbReference type="Gene3D" id="1.10.8.500">
    <property type="entry name" value="HAMP domain in histidine kinase"/>
    <property type="match status" value="1"/>
</dbReference>
<dbReference type="PROSITE" id="PS50192">
    <property type="entry name" value="T_SNARE"/>
    <property type="match status" value="1"/>
</dbReference>
<dbReference type="OrthoDB" id="7260004at2"/>
<dbReference type="GO" id="GO:0006935">
    <property type="term" value="P:chemotaxis"/>
    <property type="evidence" value="ECO:0007669"/>
    <property type="project" value="InterPro"/>
</dbReference>
<dbReference type="PROSITE" id="PS50885">
    <property type="entry name" value="HAMP"/>
    <property type="match status" value="1"/>
</dbReference>
<protein>
    <submittedName>
        <fullName evidence="14">Methyl-accepting chemotaxis protein</fullName>
    </submittedName>
</protein>
<dbReference type="EMBL" id="RZIJ01000017">
    <property type="protein sequence ID" value="RUQ67523.1"/>
    <property type="molecule type" value="Genomic_DNA"/>
</dbReference>
<evidence type="ECO:0000256" key="8">
    <source>
        <dbReference type="ARBA" id="ARBA00029447"/>
    </source>
</evidence>
<feature type="domain" description="Methyl-accepting transducer" evidence="11">
    <location>
        <begin position="306"/>
        <end position="549"/>
    </location>
</feature>
<feature type="domain" description="T-SNARE coiled-coil homology" evidence="12">
    <location>
        <begin position="458"/>
        <end position="520"/>
    </location>
</feature>
<dbReference type="Proteomes" id="UP000280346">
    <property type="component" value="Unassembled WGS sequence"/>
</dbReference>
<evidence type="ECO:0000256" key="3">
    <source>
        <dbReference type="ARBA" id="ARBA00022519"/>
    </source>
</evidence>
<keyword evidence="4 10" id="KW-0812">Transmembrane</keyword>
<dbReference type="InterPro" id="IPR004090">
    <property type="entry name" value="Chemotax_Me-accpt_rcpt"/>
</dbReference>
<comment type="similarity">
    <text evidence="8">Belongs to the methyl-accepting chemotaxis (MCP) protein family.</text>
</comment>
<dbReference type="GO" id="GO:0004888">
    <property type="term" value="F:transmembrane signaling receptor activity"/>
    <property type="evidence" value="ECO:0007669"/>
    <property type="project" value="InterPro"/>
</dbReference>
<dbReference type="SMART" id="SM00304">
    <property type="entry name" value="HAMP"/>
    <property type="match status" value="2"/>
</dbReference>
<dbReference type="InterPro" id="IPR033480">
    <property type="entry name" value="sCache_2"/>
</dbReference>
<evidence type="ECO:0000256" key="7">
    <source>
        <dbReference type="ARBA" id="ARBA00023224"/>
    </source>
</evidence>
<evidence type="ECO:0000256" key="10">
    <source>
        <dbReference type="SAM" id="Phobius"/>
    </source>
</evidence>
<evidence type="ECO:0000256" key="9">
    <source>
        <dbReference type="PROSITE-ProRule" id="PRU00284"/>
    </source>
</evidence>
<dbReference type="PRINTS" id="PR00260">
    <property type="entry name" value="CHEMTRNSDUCR"/>
</dbReference>
<evidence type="ECO:0000259" key="11">
    <source>
        <dbReference type="PROSITE" id="PS50111"/>
    </source>
</evidence>
<evidence type="ECO:0000256" key="5">
    <source>
        <dbReference type="ARBA" id="ARBA00022989"/>
    </source>
</evidence>
<dbReference type="RefSeq" id="WP_127001177.1">
    <property type="nucleotide sequence ID" value="NZ_CP173190.1"/>
</dbReference>
<evidence type="ECO:0000259" key="13">
    <source>
        <dbReference type="PROSITE" id="PS50885"/>
    </source>
</evidence>
<evidence type="ECO:0000256" key="6">
    <source>
        <dbReference type="ARBA" id="ARBA00023136"/>
    </source>
</evidence>
<dbReference type="InterPro" id="IPR003660">
    <property type="entry name" value="HAMP_dom"/>
</dbReference>
<dbReference type="Pfam" id="PF00672">
    <property type="entry name" value="HAMP"/>
    <property type="match status" value="1"/>
</dbReference>
<dbReference type="PROSITE" id="PS50111">
    <property type="entry name" value="CHEMOTAXIS_TRANSDUC_2"/>
    <property type="match status" value="1"/>
</dbReference>
<dbReference type="PANTHER" id="PTHR32089">
    <property type="entry name" value="METHYL-ACCEPTING CHEMOTAXIS PROTEIN MCPB"/>
    <property type="match status" value="1"/>
</dbReference>
<comment type="caution">
    <text evidence="14">The sequence shown here is derived from an EMBL/GenBank/DDBJ whole genome shotgun (WGS) entry which is preliminary data.</text>
</comment>
<evidence type="ECO:0000256" key="2">
    <source>
        <dbReference type="ARBA" id="ARBA00022475"/>
    </source>
</evidence>
<evidence type="ECO:0000256" key="4">
    <source>
        <dbReference type="ARBA" id="ARBA00022692"/>
    </source>
</evidence>
<evidence type="ECO:0000313" key="14">
    <source>
        <dbReference type="EMBL" id="RUQ67523.1"/>
    </source>
</evidence>
<dbReference type="CDD" id="cd06225">
    <property type="entry name" value="HAMP"/>
    <property type="match status" value="1"/>
</dbReference>
<evidence type="ECO:0000256" key="1">
    <source>
        <dbReference type="ARBA" id="ARBA00004429"/>
    </source>
</evidence>
<evidence type="ECO:0000259" key="12">
    <source>
        <dbReference type="PROSITE" id="PS50192"/>
    </source>
</evidence>
<dbReference type="InterPro" id="IPR004089">
    <property type="entry name" value="MCPsignal_dom"/>
</dbReference>
<dbReference type="Gene3D" id="3.30.450.20">
    <property type="entry name" value="PAS domain"/>
    <property type="match status" value="1"/>
</dbReference>
<feature type="domain" description="HAMP" evidence="13">
    <location>
        <begin position="212"/>
        <end position="265"/>
    </location>
</feature>
<keyword evidence="5 10" id="KW-1133">Transmembrane helix</keyword>